<evidence type="ECO:0000256" key="3">
    <source>
        <dbReference type="ARBA" id="ARBA00022475"/>
    </source>
</evidence>
<protein>
    <recommendedName>
        <fullName evidence="9">Type II secretion system protein GspF domain-containing protein</fullName>
    </recommendedName>
</protein>
<reference evidence="10 11" key="1">
    <citation type="journal article" date="2016" name="Nat. Commun.">
        <title>Thousands of microbial genomes shed light on interconnected biogeochemical processes in an aquifer system.</title>
        <authorList>
            <person name="Anantharaman K."/>
            <person name="Brown C.T."/>
            <person name="Hug L.A."/>
            <person name="Sharon I."/>
            <person name="Castelle C.J."/>
            <person name="Probst A.J."/>
            <person name="Thomas B.C."/>
            <person name="Singh A."/>
            <person name="Wilkins M.J."/>
            <person name="Karaoz U."/>
            <person name="Brodie E.L."/>
            <person name="Williams K.H."/>
            <person name="Hubbard S.S."/>
            <person name="Banfield J.F."/>
        </authorList>
    </citation>
    <scope>NUCLEOTIDE SEQUENCE [LARGE SCALE GENOMIC DNA]</scope>
</reference>
<dbReference type="PANTHER" id="PTHR30012">
    <property type="entry name" value="GENERAL SECRETION PATHWAY PROTEIN"/>
    <property type="match status" value="1"/>
</dbReference>
<feature type="transmembrane region" description="Helical" evidence="8">
    <location>
        <begin position="216"/>
        <end position="243"/>
    </location>
</feature>
<dbReference type="GO" id="GO:0005886">
    <property type="term" value="C:plasma membrane"/>
    <property type="evidence" value="ECO:0007669"/>
    <property type="project" value="UniProtKB-SubCell"/>
</dbReference>
<evidence type="ECO:0000256" key="2">
    <source>
        <dbReference type="ARBA" id="ARBA00005745"/>
    </source>
</evidence>
<dbReference type="EMBL" id="MHQN01000022">
    <property type="protein sequence ID" value="OHA03220.1"/>
    <property type="molecule type" value="Genomic_DNA"/>
</dbReference>
<dbReference type="Gene3D" id="1.20.81.30">
    <property type="entry name" value="Type II secretion system (T2SS), domain F"/>
    <property type="match status" value="2"/>
</dbReference>
<dbReference type="InterPro" id="IPR018076">
    <property type="entry name" value="T2SS_GspF_dom"/>
</dbReference>
<feature type="domain" description="Type II secretion system protein GspF" evidence="9">
    <location>
        <begin position="74"/>
        <end position="197"/>
    </location>
</feature>
<dbReference type="AlphaFoldDB" id="A0A1G2KUV4"/>
<dbReference type="Proteomes" id="UP000177177">
    <property type="component" value="Unassembled WGS sequence"/>
</dbReference>
<evidence type="ECO:0000259" key="9">
    <source>
        <dbReference type="Pfam" id="PF00482"/>
    </source>
</evidence>
<comment type="caution">
    <text evidence="10">The sequence shown here is derived from an EMBL/GenBank/DDBJ whole genome shotgun (WGS) entry which is preliminary data.</text>
</comment>
<comment type="similarity">
    <text evidence="2">Belongs to the GSP F family.</text>
</comment>
<dbReference type="Pfam" id="PF00482">
    <property type="entry name" value="T2SSF"/>
    <property type="match status" value="2"/>
</dbReference>
<evidence type="ECO:0000256" key="4">
    <source>
        <dbReference type="ARBA" id="ARBA00022519"/>
    </source>
</evidence>
<organism evidence="10 11">
    <name type="scientific">Candidatus Sungbacteria bacterium RIFCSPHIGHO2_02_FULL_53_17</name>
    <dbReference type="NCBI Taxonomy" id="1802275"/>
    <lineage>
        <taxon>Bacteria</taxon>
        <taxon>Candidatus Sungiibacteriota</taxon>
    </lineage>
</organism>
<feature type="domain" description="Type II secretion system protein GspF" evidence="9">
    <location>
        <begin position="277"/>
        <end position="400"/>
    </location>
</feature>
<gene>
    <name evidence="10" type="ORF">A3C92_01775</name>
</gene>
<evidence type="ECO:0000256" key="6">
    <source>
        <dbReference type="ARBA" id="ARBA00022989"/>
    </source>
</evidence>
<keyword evidence="6 8" id="KW-1133">Transmembrane helix</keyword>
<evidence type="ECO:0000256" key="5">
    <source>
        <dbReference type="ARBA" id="ARBA00022692"/>
    </source>
</evidence>
<dbReference type="InterPro" id="IPR003004">
    <property type="entry name" value="GspF/PilC"/>
</dbReference>
<comment type="subcellular location">
    <subcellularLocation>
        <location evidence="1">Cell inner membrane</location>
        <topology evidence="1">Multi-pass membrane protein</topology>
    </subcellularLocation>
</comment>
<evidence type="ECO:0000256" key="1">
    <source>
        <dbReference type="ARBA" id="ARBA00004429"/>
    </source>
</evidence>
<keyword evidence="4" id="KW-0997">Cell inner membrane</keyword>
<sequence length="410" mass="44384">MVVFVYSAADQTGKASKGEREAADAKALAVALRGEGLLVLDAAEKKGIKAMINFDVGEMMARVRPVSLVEKMFFARNLGVMVGAGLPLTRALDALRQEANNPKFKRVIADINAAVVKGRSFAEGLRLHEKVFGDLVINMVEVGETTGKLTLVLKLLANQMKRDHTLKKRVRGAMMYPAIIMIALTGVGTLMMYYVVPTIAATIKELGVPLPLTTRIIMGISDLLVHYGLYVAIGVTGLVWLAWRLLKTEKGRRLFDTAILRVPIFGPLVRKFNTARFCRTLSYLSTSGVPIMKSLDITGGVLGNALFRDLVRGSAADIQKGKPLATALGGNPRIFQPLVIQMIAVGEETGKIAEMLLRLALFFEEEVNGVTKNLSTIVEPILMIVIGIAVGFFAVSMLQPIYGSLGSIGI</sequence>
<keyword evidence="5 8" id="KW-0812">Transmembrane</keyword>
<evidence type="ECO:0000256" key="8">
    <source>
        <dbReference type="SAM" id="Phobius"/>
    </source>
</evidence>
<keyword evidence="7 8" id="KW-0472">Membrane</keyword>
<dbReference type="PANTHER" id="PTHR30012:SF0">
    <property type="entry name" value="TYPE II SECRETION SYSTEM PROTEIN F-RELATED"/>
    <property type="match status" value="1"/>
</dbReference>
<dbReference type="FunFam" id="1.20.81.30:FF:000001">
    <property type="entry name" value="Type II secretion system protein F"/>
    <property type="match status" value="2"/>
</dbReference>
<dbReference type="PRINTS" id="PR00812">
    <property type="entry name" value="BCTERIALGSPF"/>
</dbReference>
<feature type="transmembrane region" description="Helical" evidence="8">
    <location>
        <begin position="174"/>
        <end position="196"/>
    </location>
</feature>
<evidence type="ECO:0000313" key="11">
    <source>
        <dbReference type="Proteomes" id="UP000177177"/>
    </source>
</evidence>
<dbReference type="InterPro" id="IPR042094">
    <property type="entry name" value="T2SS_GspF_sf"/>
</dbReference>
<feature type="transmembrane region" description="Helical" evidence="8">
    <location>
        <begin position="381"/>
        <end position="402"/>
    </location>
</feature>
<keyword evidence="3" id="KW-1003">Cell membrane</keyword>
<name>A0A1G2KUV4_9BACT</name>
<accession>A0A1G2KUV4</accession>
<evidence type="ECO:0000256" key="7">
    <source>
        <dbReference type="ARBA" id="ARBA00023136"/>
    </source>
</evidence>
<evidence type="ECO:0000313" key="10">
    <source>
        <dbReference type="EMBL" id="OHA03220.1"/>
    </source>
</evidence>
<proteinExistence type="inferred from homology"/>